<dbReference type="PROSITE" id="PS51892">
    <property type="entry name" value="SUBTILASE"/>
    <property type="match status" value="1"/>
</dbReference>
<dbReference type="EMBL" id="FTNI01000011">
    <property type="protein sequence ID" value="SIR58365.1"/>
    <property type="molecule type" value="Genomic_DNA"/>
</dbReference>
<dbReference type="Gene3D" id="3.40.50.200">
    <property type="entry name" value="Peptidase S8/S53 domain"/>
    <property type="match status" value="1"/>
</dbReference>
<proteinExistence type="inferred from homology"/>
<dbReference type="Pfam" id="PF00082">
    <property type="entry name" value="Peptidase_S8"/>
    <property type="match status" value="1"/>
</dbReference>
<dbReference type="Proteomes" id="UP000186096">
    <property type="component" value="Unassembled WGS sequence"/>
</dbReference>
<keyword evidence="1" id="KW-0645">Protease</keyword>
<reference evidence="5" key="1">
    <citation type="submission" date="2017-01" db="EMBL/GenBank/DDBJ databases">
        <authorList>
            <person name="Varghese N."/>
            <person name="Submissions S."/>
        </authorList>
    </citation>
    <scope>NUCLEOTIDE SEQUENCE [LARGE SCALE GENOMIC DNA]</scope>
    <source>
        <strain evidence="5">ATCC 12950</strain>
    </source>
</reference>
<keyword evidence="1" id="KW-0378">Hydrolase</keyword>
<evidence type="ECO:0000256" key="2">
    <source>
        <dbReference type="SAM" id="MobiDB-lite"/>
    </source>
</evidence>
<dbReference type="InterPro" id="IPR036852">
    <property type="entry name" value="Peptidase_S8/S53_dom_sf"/>
</dbReference>
<dbReference type="OrthoDB" id="5177045at2"/>
<feature type="active site" description="Charge relay system" evidence="1">
    <location>
        <position position="376"/>
    </location>
</feature>
<feature type="region of interest" description="Disordered" evidence="2">
    <location>
        <begin position="146"/>
        <end position="170"/>
    </location>
</feature>
<dbReference type="GO" id="GO:0006508">
    <property type="term" value="P:proteolysis"/>
    <property type="evidence" value="ECO:0007669"/>
    <property type="project" value="UniProtKB-KW"/>
</dbReference>
<dbReference type="RefSeq" id="WP_076435687.1">
    <property type="nucleotide sequence ID" value="NZ_FTNI01000011.1"/>
</dbReference>
<dbReference type="InterPro" id="IPR000209">
    <property type="entry name" value="Peptidase_S8/S53_dom"/>
</dbReference>
<organism evidence="4 5">
    <name type="scientific">Microbispora rosea</name>
    <dbReference type="NCBI Taxonomy" id="58117"/>
    <lineage>
        <taxon>Bacteria</taxon>
        <taxon>Bacillati</taxon>
        <taxon>Actinomycetota</taxon>
        <taxon>Actinomycetes</taxon>
        <taxon>Streptosporangiales</taxon>
        <taxon>Streptosporangiaceae</taxon>
        <taxon>Microbispora</taxon>
    </lineage>
</organism>
<comment type="similarity">
    <text evidence="1">Belongs to the peptidase S8 family.</text>
</comment>
<evidence type="ECO:0000313" key="5">
    <source>
        <dbReference type="Proteomes" id="UP000186096"/>
    </source>
</evidence>
<sequence>MPVDAGTTSHQPDQLIVDLLHLEVVERMLDDFGVVHAALTPDDRDELLGLARLRDLKDADDDPVEVGELLALLRERAAADRGGWMPTIGKNRVVDAVIGDGHKPMSLPDGAVLASGHKPMHLVGGGFPALGHKPMSAGAFDVLGHKPMDGGQPEPAGPADVPPSLAGHEDAGRGVRVGVVDTPLGSTRPGTAEHPLPYRSGHSAFVRSLIQREAPAADLSVEGVLDPGTGRADSWDTARAMLRLAAAFQPDILNLSLGCFTLSGGPPLVIARAIERLAPRMLVVAAAGNHGALPHLSSGRSRRSACWPAAVPPVVAVGAYGTVDGRPVMPGWSPGLPWVACLAPGEGIVGSYLTGEVDIDGRLQTFEGHARWSGTSFSAALVSGAVAARTVPGSVTPRQALDKLLAEAGEVRPYPLEG</sequence>
<protein>
    <submittedName>
        <fullName evidence="4">Subtilase family protein</fullName>
    </submittedName>
</protein>
<feature type="domain" description="Peptidase S8/S53" evidence="3">
    <location>
        <begin position="232"/>
        <end position="388"/>
    </location>
</feature>
<feature type="active site" description="Charge relay system" evidence="1">
    <location>
        <position position="202"/>
    </location>
</feature>
<keyword evidence="1" id="KW-0720">Serine protease</keyword>
<keyword evidence="5" id="KW-1185">Reference proteome</keyword>
<dbReference type="STRING" id="58117.SAMN05421833_11139"/>
<dbReference type="SUPFAM" id="SSF52743">
    <property type="entry name" value="Subtilisin-like"/>
    <property type="match status" value="1"/>
</dbReference>
<accession>A0A1N7C455</accession>
<dbReference type="CDD" id="cd00306">
    <property type="entry name" value="Peptidases_S8_S53"/>
    <property type="match status" value="1"/>
</dbReference>
<evidence type="ECO:0000256" key="1">
    <source>
        <dbReference type="PROSITE-ProRule" id="PRU01240"/>
    </source>
</evidence>
<dbReference type="GO" id="GO:0004252">
    <property type="term" value="F:serine-type endopeptidase activity"/>
    <property type="evidence" value="ECO:0007669"/>
    <property type="project" value="UniProtKB-UniRule"/>
</dbReference>
<evidence type="ECO:0000259" key="3">
    <source>
        <dbReference type="Pfam" id="PF00082"/>
    </source>
</evidence>
<evidence type="ECO:0000313" key="4">
    <source>
        <dbReference type="EMBL" id="SIR58365.1"/>
    </source>
</evidence>
<name>A0A1N7C455_9ACTN</name>
<dbReference type="AlphaFoldDB" id="A0A1N7C455"/>
<gene>
    <name evidence="4" type="ORF">SAMN05421833_11139</name>
</gene>
<feature type="active site" description="Charge relay system" evidence="1">
    <location>
        <position position="181"/>
    </location>
</feature>